<dbReference type="KEGG" id="cphy:B5808_14685"/>
<dbReference type="STRING" id="1619308.B5808_14685"/>
<dbReference type="PANTHER" id="PTHR43434">
    <property type="entry name" value="PHOSPHOGLYCOLATE PHOSPHATASE"/>
    <property type="match status" value="1"/>
</dbReference>
<dbReference type="InterPro" id="IPR041492">
    <property type="entry name" value="HAD_2"/>
</dbReference>
<evidence type="ECO:0000313" key="2">
    <source>
        <dbReference type="Proteomes" id="UP000192775"/>
    </source>
</evidence>
<organism evidence="1 2">
    <name type="scientific">Cnuibacter physcomitrellae</name>
    <dbReference type="NCBI Taxonomy" id="1619308"/>
    <lineage>
        <taxon>Bacteria</taxon>
        <taxon>Bacillati</taxon>
        <taxon>Actinomycetota</taxon>
        <taxon>Actinomycetes</taxon>
        <taxon>Micrococcales</taxon>
        <taxon>Microbacteriaceae</taxon>
        <taxon>Cnuibacter</taxon>
    </lineage>
</organism>
<dbReference type="Pfam" id="PF13419">
    <property type="entry name" value="HAD_2"/>
    <property type="match status" value="1"/>
</dbReference>
<proteinExistence type="predicted"/>
<dbReference type="EMBL" id="CP020715">
    <property type="protein sequence ID" value="ARJ06321.1"/>
    <property type="molecule type" value="Genomic_DNA"/>
</dbReference>
<dbReference type="Gene3D" id="3.40.50.1000">
    <property type="entry name" value="HAD superfamily/HAD-like"/>
    <property type="match status" value="1"/>
</dbReference>
<dbReference type="PANTHER" id="PTHR43434:SF20">
    <property type="entry name" value="5'-NUCLEOTIDASE"/>
    <property type="match status" value="1"/>
</dbReference>
<protein>
    <recommendedName>
        <fullName evidence="3">Haloacid dehalogenase</fullName>
    </recommendedName>
</protein>
<dbReference type="InterPro" id="IPR023198">
    <property type="entry name" value="PGP-like_dom2"/>
</dbReference>
<dbReference type="Proteomes" id="UP000192775">
    <property type="component" value="Chromosome"/>
</dbReference>
<dbReference type="AlphaFoldDB" id="A0A1X9LQV9"/>
<dbReference type="GO" id="GO:0004713">
    <property type="term" value="F:protein tyrosine kinase activity"/>
    <property type="evidence" value="ECO:0007669"/>
    <property type="project" value="TreeGrafter"/>
</dbReference>
<accession>A0A1X9LQV9</accession>
<evidence type="ECO:0000313" key="1">
    <source>
        <dbReference type="EMBL" id="ARJ06321.1"/>
    </source>
</evidence>
<dbReference type="Gene3D" id="1.10.150.240">
    <property type="entry name" value="Putative phosphatase, domain 2"/>
    <property type="match status" value="1"/>
</dbReference>
<dbReference type="SUPFAM" id="SSF56784">
    <property type="entry name" value="HAD-like"/>
    <property type="match status" value="1"/>
</dbReference>
<gene>
    <name evidence="1" type="ORF">B5808_14685</name>
</gene>
<dbReference type="SFLD" id="SFLDG01129">
    <property type="entry name" value="C1.5:_HAD__Beta-PGM__Phosphata"/>
    <property type="match status" value="1"/>
</dbReference>
<dbReference type="InterPro" id="IPR023214">
    <property type="entry name" value="HAD_sf"/>
</dbReference>
<dbReference type="GO" id="GO:0005829">
    <property type="term" value="C:cytosol"/>
    <property type="evidence" value="ECO:0007669"/>
    <property type="project" value="TreeGrafter"/>
</dbReference>
<dbReference type="InterPro" id="IPR050155">
    <property type="entry name" value="HAD-like_hydrolase_sf"/>
</dbReference>
<evidence type="ECO:0008006" key="3">
    <source>
        <dbReference type="Google" id="ProtNLM"/>
    </source>
</evidence>
<dbReference type="InterPro" id="IPR036412">
    <property type="entry name" value="HAD-like_sf"/>
</dbReference>
<sequence length="224" mass="23632">MMRPEPPLAIFDLDGTLVDSGANILAGLRATFEELGLAVPDDAELTHYIGPPVRQSFLARAGLDRDGAEEAGRVYARLSDERFRDGVTVYPGIRTALDTLTDGGALLAVATSKPELQAFALLDELGLRESFACVVGYLPTGERESKAAIIGEVLRGVPAPPLRAVMVGDRSHDIAGAEANGLASVWVGWGYGSADEAATATRTALRPDHLARSVLELLDAPARA</sequence>
<reference evidence="1 2" key="1">
    <citation type="submission" date="2017-04" db="EMBL/GenBank/DDBJ databases">
        <authorList>
            <person name="Afonso C.L."/>
            <person name="Miller P.J."/>
            <person name="Scott M.A."/>
            <person name="Spackman E."/>
            <person name="Goraichik I."/>
            <person name="Dimitrov K.M."/>
            <person name="Suarez D.L."/>
            <person name="Swayne D.E."/>
        </authorList>
    </citation>
    <scope>NUCLEOTIDE SEQUENCE [LARGE SCALE GENOMIC DNA]</scope>
    <source>
        <strain evidence="2">XA(T)</strain>
    </source>
</reference>
<name>A0A1X9LQV9_9MICO</name>
<keyword evidence="2" id="KW-1185">Reference proteome</keyword>
<dbReference type="SFLD" id="SFLDS00003">
    <property type="entry name" value="Haloacid_Dehalogenase"/>
    <property type="match status" value="1"/>
</dbReference>